<dbReference type="InterPro" id="IPR000312">
    <property type="entry name" value="Glycosyl_Trfase_fam3"/>
</dbReference>
<dbReference type="Pfam" id="PF00591">
    <property type="entry name" value="Glycos_transf_3"/>
    <property type="match status" value="1"/>
</dbReference>
<dbReference type="AlphaFoldDB" id="A0A1I1U1A2"/>
<dbReference type="EMBL" id="FOLO01000079">
    <property type="protein sequence ID" value="SFD64592.1"/>
    <property type="molecule type" value="Genomic_DNA"/>
</dbReference>
<feature type="domain" description="Glycosyl transferase family 3" evidence="4">
    <location>
        <begin position="130"/>
        <end position="307"/>
    </location>
</feature>
<dbReference type="NCBIfam" id="NF006564">
    <property type="entry name" value="PRK09071.1"/>
    <property type="match status" value="1"/>
</dbReference>
<protein>
    <submittedName>
        <fullName evidence="6">Anthranilate phosphoribosyltransferase</fullName>
    </submittedName>
</protein>
<name>A0A1I1U1A2_9GAMM</name>
<gene>
    <name evidence="6" type="ORF">SAMN02745724_05078</name>
</gene>
<feature type="domain" description="Glycosyl transferase family 3 N-terminal" evidence="5">
    <location>
        <begin position="10"/>
        <end position="72"/>
    </location>
</feature>
<evidence type="ECO:0000256" key="3">
    <source>
        <dbReference type="ARBA" id="ARBA00022822"/>
    </source>
</evidence>
<dbReference type="PANTHER" id="PTHR43285:SF2">
    <property type="entry name" value="ANTHRANILATE PHOSPHORIBOSYLTRANSFERASE"/>
    <property type="match status" value="1"/>
</dbReference>
<dbReference type="Gene3D" id="3.40.1030.10">
    <property type="entry name" value="Nucleoside phosphorylase/phosphoribosyltransferase catalytic domain"/>
    <property type="match status" value="1"/>
</dbReference>
<organism evidence="6 7">
    <name type="scientific">Pseudoalteromonas denitrificans DSM 6059</name>
    <dbReference type="NCBI Taxonomy" id="1123010"/>
    <lineage>
        <taxon>Bacteria</taxon>
        <taxon>Pseudomonadati</taxon>
        <taxon>Pseudomonadota</taxon>
        <taxon>Gammaproteobacteria</taxon>
        <taxon>Alteromonadales</taxon>
        <taxon>Pseudoalteromonadaceae</taxon>
        <taxon>Pseudoalteromonas</taxon>
    </lineage>
</organism>
<dbReference type="GO" id="GO:0000162">
    <property type="term" value="P:L-tryptophan biosynthetic process"/>
    <property type="evidence" value="ECO:0007669"/>
    <property type="project" value="UniProtKB-KW"/>
</dbReference>
<keyword evidence="2 6" id="KW-0808">Transferase</keyword>
<keyword evidence="3" id="KW-0822">Tryptophan biosynthesis</keyword>
<dbReference type="OrthoDB" id="9768896at2"/>
<dbReference type="InterPro" id="IPR005940">
    <property type="entry name" value="Anthranilate_Pribosyl_Tfrase"/>
</dbReference>
<keyword evidence="3" id="KW-0028">Amino-acid biosynthesis</keyword>
<keyword evidence="3" id="KW-0057">Aromatic amino acid biosynthesis</keyword>
<dbReference type="PANTHER" id="PTHR43285">
    <property type="entry name" value="ANTHRANILATE PHOSPHORIBOSYLTRANSFERASE"/>
    <property type="match status" value="1"/>
</dbReference>
<dbReference type="STRING" id="1123010.SAMN02745724_05078"/>
<dbReference type="InterPro" id="IPR035902">
    <property type="entry name" value="Nuc_phospho_transferase"/>
</dbReference>
<proteinExistence type="predicted"/>
<evidence type="ECO:0000256" key="2">
    <source>
        <dbReference type="ARBA" id="ARBA00022679"/>
    </source>
</evidence>
<dbReference type="RefSeq" id="WP_091991423.1">
    <property type="nucleotide sequence ID" value="NZ_FOLO01000079.1"/>
</dbReference>
<dbReference type="InterPro" id="IPR017459">
    <property type="entry name" value="Glycosyl_Trfase_fam3_N_dom"/>
</dbReference>
<sequence length="333" mass="37692">MNKYLAPFSEYIRHIGRGKKAGKYLTQEQAFDAMSQIINGDVTKEQLGAFLMLLRVREESEAELAGFLQAVRLTTLPELSQLKNISLDLGCYAGKRRQLPWFLLAVLTLANSGKKIFLHGTKEPESQRLYLAQVLKILNLPMSKNITQAKDSLTEFGFCYMELADINPKLKHLIDLRSLFGLRTCANTLARMLNPTNSHTSLHGVYHREFDERHIQVANLVNDKNVGCFRGEGGEVEVKADREFSLHLTDENAQNKIIEFPQLFTGRQYKADMENISLLKSVWQNTHKNDYADAAVIGTLAVMISVMEGSKSDVSLIKAKALWQQRSKGYFFS</sequence>
<reference evidence="6 7" key="1">
    <citation type="submission" date="2016-10" db="EMBL/GenBank/DDBJ databases">
        <authorList>
            <person name="de Groot N.N."/>
        </authorList>
    </citation>
    <scope>NUCLEOTIDE SEQUENCE [LARGE SCALE GENOMIC DNA]</scope>
    <source>
        <strain evidence="6 7">DSM 6059</strain>
    </source>
</reference>
<evidence type="ECO:0000259" key="4">
    <source>
        <dbReference type="Pfam" id="PF00591"/>
    </source>
</evidence>
<dbReference type="SUPFAM" id="SSF47648">
    <property type="entry name" value="Nucleoside phosphorylase/phosphoribosyltransferase N-terminal domain"/>
    <property type="match status" value="1"/>
</dbReference>
<keyword evidence="7" id="KW-1185">Reference proteome</keyword>
<evidence type="ECO:0000313" key="6">
    <source>
        <dbReference type="EMBL" id="SFD64592.1"/>
    </source>
</evidence>
<evidence type="ECO:0000259" key="5">
    <source>
        <dbReference type="Pfam" id="PF02885"/>
    </source>
</evidence>
<evidence type="ECO:0000256" key="1">
    <source>
        <dbReference type="ARBA" id="ARBA00022676"/>
    </source>
</evidence>
<dbReference type="Gene3D" id="1.20.970.10">
    <property type="entry name" value="Transferase, Pyrimidine Nucleoside Phosphorylase, Chain C"/>
    <property type="match status" value="1"/>
</dbReference>
<dbReference type="Pfam" id="PF02885">
    <property type="entry name" value="Glycos_trans_3N"/>
    <property type="match status" value="1"/>
</dbReference>
<evidence type="ECO:0000313" key="7">
    <source>
        <dbReference type="Proteomes" id="UP000198862"/>
    </source>
</evidence>
<accession>A0A1I1U1A2</accession>
<dbReference type="InterPro" id="IPR036320">
    <property type="entry name" value="Glycosyl_Trfase_fam3_N_dom_sf"/>
</dbReference>
<dbReference type="GO" id="GO:0004048">
    <property type="term" value="F:anthranilate phosphoribosyltransferase activity"/>
    <property type="evidence" value="ECO:0007669"/>
    <property type="project" value="InterPro"/>
</dbReference>
<dbReference type="GO" id="GO:0005829">
    <property type="term" value="C:cytosol"/>
    <property type="evidence" value="ECO:0007669"/>
    <property type="project" value="TreeGrafter"/>
</dbReference>
<keyword evidence="1 6" id="KW-0328">Glycosyltransferase</keyword>
<dbReference type="Proteomes" id="UP000198862">
    <property type="component" value="Unassembled WGS sequence"/>
</dbReference>
<dbReference type="SUPFAM" id="SSF52418">
    <property type="entry name" value="Nucleoside phosphorylase/phosphoribosyltransferase catalytic domain"/>
    <property type="match status" value="1"/>
</dbReference>